<protein>
    <submittedName>
        <fullName evidence="1">Uncharacterized protein</fullName>
    </submittedName>
</protein>
<comment type="caution">
    <text evidence="1">The sequence shown here is derived from an EMBL/GenBank/DDBJ whole genome shotgun (WGS) entry which is preliminary data.</text>
</comment>
<organism evidence="1">
    <name type="scientific">bioreactor metagenome</name>
    <dbReference type="NCBI Taxonomy" id="1076179"/>
    <lineage>
        <taxon>unclassified sequences</taxon>
        <taxon>metagenomes</taxon>
        <taxon>ecological metagenomes</taxon>
    </lineage>
</organism>
<accession>A0A645I2M5</accession>
<proteinExistence type="predicted"/>
<reference evidence="1" key="1">
    <citation type="submission" date="2019-08" db="EMBL/GenBank/DDBJ databases">
        <authorList>
            <person name="Kucharzyk K."/>
            <person name="Murdoch R.W."/>
            <person name="Higgins S."/>
            <person name="Loffler F."/>
        </authorList>
    </citation>
    <scope>NUCLEOTIDE SEQUENCE</scope>
</reference>
<sequence>MSAEKPTGVVRRFAIPHETPIASELTVLLDIGHFFCAIAVEMGVLA</sequence>
<dbReference type="EMBL" id="VSSQ01105551">
    <property type="protein sequence ID" value="MPN45557.1"/>
    <property type="molecule type" value="Genomic_DNA"/>
</dbReference>
<dbReference type="AlphaFoldDB" id="A0A645I2M5"/>
<evidence type="ECO:0000313" key="1">
    <source>
        <dbReference type="EMBL" id="MPN45557.1"/>
    </source>
</evidence>
<gene>
    <name evidence="1" type="ORF">SDC9_193124</name>
</gene>
<name>A0A645I2M5_9ZZZZ</name>